<feature type="region of interest" description="Disordered" evidence="3">
    <location>
        <begin position="145"/>
        <end position="179"/>
    </location>
</feature>
<sequence length="258" mass="26664">MADGTIVVCDALRAVGESLAAYLARDGLTVAAVVAAAEELLDAVAEYQPTLVLLDVAVARRYPGRLLAALNRTGSASVLMLGPVTATADAAEALRDGLQGWVPHRASGDELLEAVHAVRRGEFHMPPELVVGALRSTAMRSTTMRGTSMRGTPMHGTATSTDSARRDGSGATPARFGDADGATADARIAALAALGDRERTVLACLVEGMDRRGIAVRLRISENTVKTHIGRILAKLGAHSMLEAAAIARAAGLGDPAP</sequence>
<comment type="caution">
    <text evidence="6">The sequence shown here is derived from an EMBL/GenBank/DDBJ whole genome shotgun (WGS) entry which is preliminary data.</text>
</comment>
<dbReference type="InterPro" id="IPR000792">
    <property type="entry name" value="Tscrpt_reg_LuxR_C"/>
</dbReference>
<feature type="domain" description="Response regulatory" evidence="5">
    <location>
        <begin position="5"/>
        <end position="119"/>
    </location>
</feature>
<evidence type="ECO:0000259" key="5">
    <source>
        <dbReference type="PROSITE" id="PS50110"/>
    </source>
</evidence>
<dbReference type="Gene3D" id="1.10.10.10">
    <property type="entry name" value="Winged helix-like DNA-binding domain superfamily/Winged helix DNA-binding domain"/>
    <property type="match status" value="1"/>
</dbReference>
<dbReference type="SMART" id="SM00421">
    <property type="entry name" value="HTH_LUXR"/>
    <property type="match status" value="1"/>
</dbReference>
<dbReference type="PANTHER" id="PTHR43214">
    <property type="entry name" value="TWO-COMPONENT RESPONSE REGULATOR"/>
    <property type="match status" value="1"/>
</dbReference>
<organism evidence="6 7">
    <name type="scientific">Catenulispora yoronensis</name>
    <dbReference type="NCBI Taxonomy" id="450799"/>
    <lineage>
        <taxon>Bacteria</taxon>
        <taxon>Bacillati</taxon>
        <taxon>Actinomycetota</taxon>
        <taxon>Actinomycetes</taxon>
        <taxon>Catenulisporales</taxon>
        <taxon>Catenulisporaceae</taxon>
        <taxon>Catenulispora</taxon>
    </lineage>
</organism>
<dbReference type="InterPro" id="IPR039420">
    <property type="entry name" value="WalR-like"/>
</dbReference>
<evidence type="ECO:0000313" key="7">
    <source>
        <dbReference type="Proteomes" id="UP001500751"/>
    </source>
</evidence>
<dbReference type="Gene3D" id="3.40.50.2300">
    <property type="match status" value="1"/>
</dbReference>
<dbReference type="SMART" id="SM00448">
    <property type="entry name" value="REC"/>
    <property type="match status" value="1"/>
</dbReference>
<keyword evidence="7" id="KW-1185">Reference proteome</keyword>
<dbReference type="PROSITE" id="PS50043">
    <property type="entry name" value="HTH_LUXR_2"/>
    <property type="match status" value="1"/>
</dbReference>
<dbReference type="SUPFAM" id="SSF46894">
    <property type="entry name" value="C-terminal effector domain of the bipartite response regulators"/>
    <property type="match status" value="1"/>
</dbReference>
<dbReference type="Proteomes" id="UP001500751">
    <property type="component" value="Unassembled WGS sequence"/>
</dbReference>
<dbReference type="PROSITE" id="PS50110">
    <property type="entry name" value="RESPONSE_REGULATORY"/>
    <property type="match status" value="1"/>
</dbReference>
<evidence type="ECO:0000259" key="4">
    <source>
        <dbReference type="PROSITE" id="PS50043"/>
    </source>
</evidence>
<evidence type="ECO:0000256" key="3">
    <source>
        <dbReference type="SAM" id="MobiDB-lite"/>
    </source>
</evidence>
<feature type="modified residue" description="4-aspartylphosphate" evidence="2">
    <location>
        <position position="55"/>
    </location>
</feature>
<accession>A0ABP5FLY9</accession>
<proteinExistence type="predicted"/>
<feature type="domain" description="HTH luxR-type" evidence="4">
    <location>
        <begin position="187"/>
        <end position="252"/>
    </location>
</feature>
<dbReference type="SUPFAM" id="SSF52172">
    <property type="entry name" value="CheY-like"/>
    <property type="match status" value="1"/>
</dbReference>
<keyword evidence="2" id="KW-0597">Phosphoprotein</keyword>
<keyword evidence="1" id="KW-0238">DNA-binding</keyword>
<evidence type="ECO:0000256" key="1">
    <source>
        <dbReference type="ARBA" id="ARBA00023125"/>
    </source>
</evidence>
<dbReference type="EMBL" id="BAAAQN010000015">
    <property type="protein sequence ID" value="GAA2029582.1"/>
    <property type="molecule type" value="Genomic_DNA"/>
</dbReference>
<dbReference type="InterPro" id="IPR011006">
    <property type="entry name" value="CheY-like_superfamily"/>
</dbReference>
<dbReference type="InterPro" id="IPR016032">
    <property type="entry name" value="Sig_transdc_resp-reg_C-effctor"/>
</dbReference>
<protein>
    <submittedName>
        <fullName evidence="6">Response regulator transcription factor</fullName>
    </submittedName>
</protein>
<dbReference type="InterPro" id="IPR036388">
    <property type="entry name" value="WH-like_DNA-bd_sf"/>
</dbReference>
<gene>
    <name evidence="6" type="ORF">GCM10009839_31450</name>
</gene>
<dbReference type="CDD" id="cd06170">
    <property type="entry name" value="LuxR_C_like"/>
    <property type="match status" value="1"/>
</dbReference>
<evidence type="ECO:0000313" key="6">
    <source>
        <dbReference type="EMBL" id="GAA2029582.1"/>
    </source>
</evidence>
<dbReference type="PRINTS" id="PR00038">
    <property type="entry name" value="HTHLUXR"/>
</dbReference>
<dbReference type="InterPro" id="IPR001789">
    <property type="entry name" value="Sig_transdc_resp-reg_receiver"/>
</dbReference>
<dbReference type="Pfam" id="PF00196">
    <property type="entry name" value="GerE"/>
    <property type="match status" value="1"/>
</dbReference>
<reference evidence="7" key="1">
    <citation type="journal article" date="2019" name="Int. J. Syst. Evol. Microbiol.">
        <title>The Global Catalogue of Microorganisms (GCM) 10K type strain sequencing project: providing services to taxonomists for standard genome sequencing and annotation.</title>
        <authorList>
            <consortium name="The Broad Institute Genomics Platform"/>
            <consortium name="The Broad Institute Genome Sequencing Center for Infectious Disease"/>
            <person name="Wu L."/>
            <person name="Ma J."/>
        </authorList>
    </citation>
    <scope>NUCLEOTIDE SEQUENCE [LARGE SCALE GENOMIC DNA]</scope>
    <source>
        <strain evidence="7">JCM 16014</strain>
    </source>
</reference>
<evidence type="ECO:0000256" key="2">
    <source>
        <dbReference type="PROSITE-ProRule" id="PRU00169"/>
    </source>
</evidence>
<name>A0ABP5FLY9_9ACTN</name>